<dbReference type="NCBIfam" id="TIGR03012">
    <property type="entry name" value="sulf_tusD_dsrE"/>
    <property type="match status" value="1"/>
</dbReference>
<dbReference type="PANTHER" id="PTHR34874:SF3">
    <property type="entry name" value="SULFURTRANSFERASE TUSD"/>
    <property type="match status" value="1"/>
</dbReference>
<dbReference type="Pfam" id="PF02635">
    <property type="entry name" value="DsrE"/>
    <property type="match status" value="1"/>
</dbReference>
<evidence type="ECO:0000313" key="5">
    <source>
        <dbReference type="EMBL" id="MFK7160901.1"/>
    </source>
</evidence>
<comment type="caution">
    <text evidence="5">The sequence shown here is derived from an EMBL/GenBank/DDBJ whole genome shotgun (WGS) entry which is preliminary data.</text>
</comment>
<keyword evidence="6" id="KW-1185">Reference proteome</keyword>
<keyword evidence="4" id="KW-0808">Transferase</keyword>
<dbReference type="SUPFAM" id="SSF75169">
    <property type="entry name" value="DsrEFH-like"/>
    <property type="match status" value="1"/>
</dbReference>
<protein>
    <submittedName>
        <fullName evidence="5">Sulfurtransferase complex subunit TusD</fullName>
    </submittedName>
</protein>
<keyword evidence="3" id="KW-0963">Cytoplasm</keyword>
<evidence type="ECO:0000313" key="6">
    <source>
        <dbReference type="Proteomes" id="UP001621714"/>
    </source>
</evidence>
<reference evidence="5 6" key="1">
    <citation type="submission" date="2024-02" db="EMBL/GenBank/DDBJ databases">
        <title>Marinospirillum sp. MEB 164 isolated from Lonar lake sediment.</title>
        <authorList>
            <person name="Joshi A."/>
            <person name="Thite S."/>
        </authorList>
    </citation>
    <scope>NUCLEOTIDE SEQUENCE [LARGE SCALE GENOMIC DNA]</scope>
    <source>
        <strain evidence="5 6">MEB164</strain>
    </source>
</reference>
<evidence type="ECO:0000256" key="4">
    <source>
        <dbReference type="ARBA" id="ARBA00022679"/>
    </source>
</evidence>
<dbReference type="RefSeq" id="WP_405339069.1">
    <property type="nucleotide sequence ID" value="NZ_JBANFI010000004.1"/>
</dbReference>
<dbReference type="InterPro" id="IPR017463">
    <property type="entry name" value="Sulphur_relay_TusD/DsrE"/>
</dbReference>
<dbReference type="NCBIfam" id="NF001237">
    <property type="entry name" value="PRK00207.1"/>
    <property type="match status" value="1"/>
</dbReference>
<evidence type="ECO:0000256" key="2">
    <source>
        <dbReference type="ARBA" id="ARBA00007067"/>
    </source>
</evidence>
<dbReference type="Proteomes" id="UP001621714">
    <property type="component" value="Unassembled WGS sequence"/>
</dbReference>
<dbReference type="EMBL" id="JBANFI010000004">
    <property type="protein sequence ID" value="MFK7160901.1"/>
    <property type="molecule type" value="Genomic_DNA"/>
</dbReference>
<dbReference type="Gene3D" id="3.40.1260.10">
    <property type="entry name" value="DsrEFH-like"/>
    <property type="match status" value="1"/>
</dbReference>
<comment type="similarity">
    <text evidence="2">Belongs to the DsrE/TusD family.</text>
</comment>
<evidence type="ECO:0000256" key="3">
    <source>
        <dbReference type="ARBA" id="ARBA00022490"/>
    </source>
</evidence>
<dbReference type="PANTHER" id="PTHR34874">
    <property type="entry name" value="PROTEIN YCHN"/>
    <property type="match status" value="1"/>
</dbReference>
<accession>A0ABW8PYI4</accession>
<evidence type="ECO:0000256" key="1">
    <source>
        <dbReference type="ARBA" id="ARBA00004496"/>
    </source>
</evidence>
<dbReference type="InterPro" id="IPR027396">
    <property type="entry name" value="DsrEFH-like"/>
</dbReference>
<sequence>MARFALSLSGSPDTSLAAHTALDFARQLVAEGHQLCCVFFYQDAVLLASQLRCTPQDETDLTQAWQDFAQQHQIELQVCIAAALKRGIINDSEAARHGRPHANLASGFVLTGLGQLIEAWHQADRAVHFHA</sequence>
<dbReference type="InterPro" id="IPR003787">
    <property type="entry name" value="Sulphur_relay_DsrE/F-like"/>
</dbReference>
<gene>
    <name evidence="5" type="primary">tusD</name>
    <name evidence="5" type="ORF">V6U78_07625</name>
</gene>
<organism evidence="5 6">
    <name type="scientific">Marinospirillum alkalitolerans</name>
    <dbReference type="NCBI Taxonomy" id="3123374"/>
    <lineage>
        <taxon>Bacteria</taxon>
        <taxon>Pseudomonadati</taxon>
        <taxon>Pseudomonadota</taxon>
        <taxon>Gammaproteobacteria</taxon>
        <taxon>Oceanospirillales</taxon>
        <taxon>Oceanospirillaceae</taxon>
        <taxon>Marinospirillum</taxon>
    </lineage>
</organism>
<proteinExistence type="inferred from homology"/>
<comment type="subcellular location">
    <subcellularLocation>
        <location evidence="1">Cytoplasm</location>
    </subcellularLocation>
</comment>
<name>A0ABW8PYI4_9GAMM</name>